<dbReference type="GO" id="GO:1990904">
    <property type="term" value="C:ribonucleoprotein complex"/>
    <property type="evidence" value="ECO:0007669"/>
    <property type="project" value="UniProtKB-KW"/>
</dbReference>
<dbReference type="GO" id="GO:0005739">
    <property type="term" value="C:mitochondrion"/>
    <property type="evidence" value="ECO:0007669"/>
    <property type="project" value="UniProtKB-SubCell"/>
</dbReference>
<keyword evidence="1" id="KW-0689">Ribosomal protein</keyword>
<gene>
    <name evidence="1" type="ORF">APZ42_022109</name>
</gene>
<name>A0A0N8D282_9CRUS</name>
<dbReference type="GO" id="GO:0006412">
    <property type="term" value="P:translation"/>
    <property type="evidence" value="ECO:0007669"/>
    <property type="project" value="InterPro"/>
</dbReference>
<dbReference type="PANTHER" id="PTHR15889:SF2">
    <property type="entry name" value="LARGE RIBOSOMAL SUBUNIT PROTEIN ML37"/>
    <property type="match status" value="1"/>
</dbReference>
<dbReference type="AlphaFoldDB" id="A0A0N8D282"/>
<dbReference type="GO" id="GO:0005840">
    <property type="term" value="C:ribosome"/>
    <property type="evidence" value="ECO:0007669"/>
    <property type="project" value="UniProtKB-KW"/>
</dbReference>
<comment type="caution">
    <text evidence="1">The sequence shown here is derived from an EMBL/GenBank/DDBJ whole genome shotgun (WGS) entry which is preliminary data.</text>
</comment>
<organism evidence="1 2">
    <name type="scientific">Daphnia magna</name>
    <dbReference type="NCBI Taxonomy" id="35525"/>
    <lineage>
        <taxon>Eukaryota</taxon>
        <taxon>Metazoa</taxon>
        <taxon>Ecdysozoa</taxon>
        <taxon>Arthropoda</taxon>
        <taxon>Crustacea</taxon>
        <taxon>Branchiopoda</taxon>
        <taxon>Diplostraca</taxon>
        <taxon>Cladocera</taxon>
        <taxon>Anomopoda</taxon>
        <taxon>Daphniidae</taxon>
        <taxon>Daphnia</taxon>
    </lineage>
</organism>
<dbReference type="STRING" id="35525.A0A0N8D282"/>
<dbReference type="OrthoDB" id="5835618at2759"/>
<keyword evidence="2" id="KW-1185">Reference proteome</keyword>
<reference evidence="1 2" key="1">
    <citation type="submission" date="2016-03" db="EMBL/GenBank/DDBJ databases">
        <title>EvidentialGene: Evidence-directed Construction of Genes on Genomes.</title>
        <authorList>
            <person name="Gilbert D.G."/>
            <person name="Choi J.-H."/>
            <person name="Mockaitis K."/>
            <person name="Colbourne J."/>
            <person name="Pfrender M."/>
        </authorList>
    </citation>
    <scope>NUCLEOTIDE SEQUENCE [LARGE SCALE GENOMIC DNA]</scope>
    <source>
        <strain evidence="1 2">Xinb3</strain>
        <tissue evidence="1">Complete organism</tissue>
    </source>
</reference>
<evidence type="ECO:0000313" key="1">
    <source>
        <dbReference type="EMBL" id="KZS12888.1"/>
    </source>
</evidence>
<dbReference type="EMBL" id="LRGB01001348">
    <property type="protein sequence ID" value="KZS12888.1"/>
    <property type="molecule type" value="Genomic_DNA"/>
</dbReference>
<sequence>MRFTVVVQAQHIGNAFKQIWKVQHKRKVLDFGMREQIEAKGIKVVDAAELLNLKRVIPSILPQETEGKDLIISETLIPKPREQNHTHPDWHDQPCRIYNDHTSLFTGIDEGLHVAKTCLVANNLPDRVLSFKAKAPEEIHERMQKAVLSAHSLDALQEKLPIAVNIKKPGWSFPRSYGLPRWRRNVQLVNKMFHTMDLALANQNIDVTQQQFTSEISVKAPLTLDGQPSLFEIRQNQLVFGKKPLQPYVDGEIKAELLSNPLPSIYPLSRSISIHERNIYRREHKFPVRQGAPFDHLTMSIFFINKPFMKYTGTQVQGRLLLHSFSAAAAYAQQRYGKDVKELPEPVTINCVQTDSRNFYFGCFQLHSLDLDSSQGAHNLFWVEGPQPMFAKCDYVNNQPVLEGYNPEVLETLMALYKSQMVAP</sequence>
<accession>A0A0N8D282</accession>
<protein>
    <submittedName>
        <fullName evidence="1">39S ribosomal protein L37, mitochondrial</fullName>
    </submittedName>
</protein>
<dbReference type="GO" id="GO:0003735">
    <property type="term" value="F:structural constituent of ribosome"/>
    <property type="evidence" value="ECO:0007669"/>
    <property type="project" value="InterPro"/>
</dbReference>
<proteinExistence type="predicted"/>
<dbReference type="PANTHER" id="PTHR15889">
    <property type="entry name" value="MITOCHONDRIAL RIBOSOMAL PROTEIN L37"/>
    <property type="match status" value="1"/>
</dbReference>
<dbReference type="Proteomes" id="UP000076858">
    <property type="component" value="Unassembled WGS sequence"/>
</dbReference>
<keyword evidence="1" id="KW-0687">Ribonucleoprotein</keyword>
<evidence type="ECO:0000313" key="2">
    <source>
        <dbReference type="Proteomes" id="UP000076858"/>
    </source>
</evidence>
<dbReference type="InterPro" id="IPR052482">
    <property type="entry name" value="mtLSU_mL37"/>
</dbReference>